<protein>
    <recommendedName>
        <fullName evidence="3">Endonuclease-reverse transcriptase</fullName>
    </recommendedName>
</protein>
<keyword evidence="2" id="KW-1185">Reference proteome</keyword>
<proteinExistence type="predicted"/>
<comment type="caution">
    <text evidence="1">The sequence shown here is derived from an EMBL/GenBank/DDBJ whole genome shotgun (WGS) entry which is preliminary data.</text>
</comment>
<reference evidence="1 2" key="1">
    <citation type="submission" date="2024-08" db="EMBL/GenBank/DDBJ databases">
        <title>Gnathostoma spinigerum genome.</title>
        <authorList>
            <person name="Gonzalez-Bertolin B."/>
            <person name="Monzon S."/>
            <person name="Zaballos A."/>
            <person name="Jimenez P."/>
            <person name="Dekumyoy P."/>
            <person name="Varona S."/>
            <person name="Cuesta I."/>
            <person name="Sumanam S."/>
            <person name="Adisakwattana P."/>
            <person name="Gasser R.B."/>
            <person name="Hernandez-Gonzalez A."/>
            <person name="Young N.D."/>
            <person name="Perteguer M.J."/>
        </authorList>
    </citation>
    <scope>NUCLEOTIDE SEQUENCE [LARGE SCALE GENOMIC DNA]</scope>
    <source>
        <strain evidence="1">AL3</strain>
        <tissue evidence="1">Liver</tissue>
    </source>
</reference>
<gene>
    <name evidence="1" type="ORF">AB6A40_000190</name>
</gene>
<dbReference type="EMBL" id="JBGFUD010000048">
    <property type="protein sequence ID" value="MFH4973481.1"/>
    <property type="molecule type" value="Genomic_DNA"/>
</dbReference>
<accession>A0ABD6E7Y5</accession>
<dbReference type="PANTHER" id="PTHR47027:SF20">
    <property type="entry name" value="REVERSE TRANSCRIPTASE-LIKE PROTEIN WITH RNA-DIRECTED DNA POLYMERASE DOMAIN"/>
    <property type="match status" value="1"/>
</dbReference>
<evidence type="ECO:0000313" key="1">
    <source>
        <dbReference type="EMBL" id="MFH4973481.1"/>
    </source>
</evidence>
<name>A0ABD6E7Y5_9BILA</name>
<evidence type="ECO:0000313" key="2">
    <source>
        <dbReference type="Proteomes" id="UP001608902"/>
    </source>
</evidence>
<dbReference type="Proteomes" id="UP001608902">
    <property type="component" value="Unassembled WGS sequence"/>
</dbReference>
<organism evidence="1 2">
    <name type="scientific">Gnathostoma spinigerum</name>
    <dbReference type="NCBI Taxonomy" id="75299"/>
    <lineage>
        <taxon>Eukaryota</taxon>
        <taxon>Metazoa</taxon>
        <taxon>Ecdysozoa</taxon>
        <taxon>Nematoda</taxon>
        <taxon>Chromadorea</taxon>
        <taxon>Rhabditida</taxon>
        <taxon>Spirurina</taxon>
        <taxon>Gnathostomatomorpha</taxon>
        <taxon>Gnathostomatoidea</taxon>
        <taxon>Gnathostomatidae</taxon>
        <taxon>Gnathostoma</taxon>
    </lineage>
</organism>
<dbReference type="AlphaFoldDB" id="A0ABD6E7Y5"/>
<evidence type="ECO:0008006" key="3">
    <source>
        <dbReference type="Google" id="ProtNLM"/>
    </source>
</evidence>
<dbReference type="PANTHER" id="PTHR47027">
    <property type="entry name" value="REVERSE TRANSCRIPTASE DOMAIN-CONTAINING PROTEIN"/>
    <property type="match status" value="1"/>
</dbReference>
<sequence>MHHKTNEEIGRRCMAGRRAFSSIKEVLEKLSKPGDRALLFDSTVVPSMVYGSETWSLTKSEEHQLTVTERAMGRRMLKITKLNHVSNEAIRQQTRIVDVVLESIKSKLRWAGHVARTKDDRWTKKVNDWYPRIHKRPVGRPPRRWNDFMRAGLGPVWRRMAQDRIKWKAAVDRQLVVS</sequence>